<evidence type="ECO:0000259" key="1">
    <source>
        <dbReference type="Pfam" id="PF01636"/>
    </source>
</evidence>
<reference evidence="2 3" key="1">
    <citation type="submission" date="2014-02" db="EMBL/GenBank/DDBJ databases">
        <title>The small core and large imbalanced accessory genome model reveals a collaborative survival strategy of Sorangium cellulosum strains in nature.</title>
        <authorList>
            <person name="Han K."/>
            <person name="Peng R."/>
            <person name="Blom J."/>
            <person name="Li Y.-Z."/>
        </authorList>
    </citation>
    <scope>NUCLEOTIDE SEQUENCE [LARGE SCALE GENOMIC DNA]</scope>
    <source>
        <strain evidence="2 3">So0157-25</strain>
    </source>
</reference>
<dbReference type="PANTHER" id="PTHR40086:SF1">
    <property type="entry name" value="CELL CYCLE REGULATOR CCRZ"/>
    <property type="match status" value="1"/>
</dbReference>
<dbReference type="Pfam" id="PF01636">
    <property type="entry name" value="APH"/>
    <property type="match status" value="1"/>
</dbReference>
<organism evidence="2 3">
    <name type="scientific">Sorangium cellulosum</name>
    <name type="common">Polyangium cellulosum</name>
    <dbReference type="NCBI Taxonomy" id="56"/>
    <lineage>
        <taxon>Bacteria</taxon>
        <taxon>Pseudomonadati</taxon>
        <taxon>Myxococcota</taxon>
        <taxon>Polyangia</taxon>
        <taxon>Polyangiales</taxon>
        <taxon>Polyangiaceae</taxon>
        <taxon>Sorangium</taxon>
    </lineage>
</organism>
<dbReference type="InterPro" id="IPR011009">
    <property type="entry name" value="Kinase-like_dom_sf"/>
</dbReference>
<dbReference type="Proteomes" id="UP000075420">
    <property type="component" value="Unassembled WGS sequence"/>
</dbReference>
<gene>
    <name evidence="2" type="ORF">BE08_26855</name>
</gene>
<dbReference type="Gene3D" id="3.90.1200.10">
    <property type="match status" value="1"/>
</dbReference>
<evidence type="ECO:0000313" key="3">
    <source>
        <dbReference type="Proteomes" id="UP000075420"/>
    </source>
</evidence>
<sequence>MARALRGTFGVDAPEDIRRLTGGPSTALVFRIVVKGHPYLLRIVLREDAQSDPTWQLGCMKIAAEAGIAPRIVYTSAADRLSITDFVEAKPMPGDAATRIADAIRRLHALPSFPRSASYLDTIDSFVQRFKEARLLPERATDELVRRYGRLAEVYPRGDADLVASHNDLTPDNILFDGERVWLVDWEEASLNDRYADLAVAASFFVRNEADEEAYLRAYFGEPAGEHRRARLYLMRQAVHVFNATRFMLLAAASGKAFDPEMTAPDSRAFHARLASGETSLATDEGKLQYAKAHLMQALRGMQAQRFDDAIARVASGA</sequence>
<dbReference type="InterPro" id="IPR052077">
    <property type="entry name" value="CcrZ_PhaseVar_Mediator"/>
</dbReference>
<dbReference type="AlphaFoldDB" id="A0A150PNP6"/>
<proteinExistence type="predicted"/>
<dbReference type="PANTHER" id="PTHR40086">
    <property type="entry name" value="PHOSPHOTRANSFERASE YTMP-RELATED"/>
    <property type="match status" value="1"/>
</dbReference>
<protein>
    <recommendedName>
        <fullName evidence="1">Aminoglycoside phosphotransferase domain-containing protein</fullName>
    </recommendedName>
</protein>
<name>A0A150PNP6_SORCE</name>
<feature type="domain" description="Aminoglycoside phosphotransferase" evidence="1">
    <location>
        <begin position="17"/>
        <end position="230"/>
    </location>
</feature>
<accession>A0A150PNP6</accession>
<comment type="caution">
    <text evidence="2">The sequence shown here is derived from an EMBL/GenBank/DDBJ whole genome shotgun (WGS) entry which is preliminary data.</text>
</comment>
<dbReference type="EMBL" id="JELY01000994">
    <property type="protein sequence ID" value="KYF57309.1"/>
    <property type="molecule type" value="Genomic_DNA"/>
</dbReference>
<dbReference type="SUPFAM" id="SSF56112">
    <property type="entry name" value="Protein kinase-like (PK-like)"/>
    <property type="match status" value="1"/>
</dbReference>
<evidence type="ECO:0000313" key="2">
    <source>
        <dbReference type="EMBL" id="KYF57309.1"/>
    </source>
</evidence>
<dbReference type="InterPro" id="IPR002575">
    <property type="entry name" value="Aminoglycoside_PTrfase"/>
</dbReference>